<dbReference type="GO" id="GO:0071555">
    <property type="term" value="P:cell wall organization"/>
    <property type="evidence" value="ECO:0007669"/>
    <property type="project" value="TreeGrafter"/>
</dbReference>
<dbReference type="InterPro" id="IPR007887">
    <property type="entry name" value="MecA_N"/>
</dbReference>
<protein>
    <submittedName>
        <fullName evidence="3">Penicillin-binding protein</fullName>
    </submittedName>
</protein>
<dbReference type="InterPro" id="IPR032710">
    <property type="entry name" value="NTF2-like_dom_sf"/>
</dbReference>
<dbReference type="GO" id="GO:0046677">
    <property type="term" value="P:response to antibiotic"/>
    <property type="evidence" value="ECO:0007669"/>
    <property type="project" value="InterPro"/>
</dbReference>
<feature type="chain" id="PRO_5022794495" evidence="1">
    <location>
        <begin position="29"/>
        <end position="559"/>
    </location>
</feature>
<keyword evidence="1" id="KW-0732">Signal</keyword>
<dbReference type="SUPFAM" id="SSF56601">
    <property type="entry name" value="beta-lactamase/transpeptidase-like"/>
    <property type="match status" value="1"/>
</dbReference>
<feature type="domain" description="NTF2-like N-terminal transpeptidase" evidence="2">
    <location>
        <begin position="39"/>
        <end position="145"/>
    </location>
</feature>
<evidence type="ECO:0000313" key="3">
    <source>
        <dbReference type="EMBL" id="KAA0019396.1"/>
    </source>
</evidence>
<reference evidence="3 4" key="1">
    <citation type="submission" date="2019-07" db="EMBL/GenBank/DDBJ databases">
        <title>Rhodococcus cavernicolus sp. nov., isolated from a cave.</title>
        <authorList>
            <person name="Lee S.D."/>
        </authorList>
    </citation>
    <scope>NUCLEOTIDE SEQUENCE [LARGE SCALE GENOMIC DNA]</scope>
    <source>
        <strain evidence="3 4">C1-24</strain>
    </source>
</reference>
<evidence type="ECO:0000259" key="2">
    <source>
        <dbReference type="Pfam" id="PF05223"/>
    </source>
</evidence>
<dbReference type="AlphaFoldDB" id="A0A5A7S692"/>
<organism evidence="3 4">
    <name type="scientific">Antrihabitans cavernicola</name>
    <dbReference type="NCBI Taxonomy" id="2495913"/>
    <lineage>
        <taxon>Bacteria</taxon>
        <taxon>Bacillati</taxon>
        <taxon>Actinomycetota</taxon>
        <taxon>Actinomycetes</taxon>
        <taxon>Mycobacteriales</taxon>
        <taxon>Nocardiaceae</taxon>
        <taxon>Antrihabitans</taxon>
    </lineage>
</organism>
<dbReference type="InterPro" id="IPR050515">
    <property type="entry name" value="Beta-lactam/transpept"/>
</dbReference>
<proteinExistence type="predicted"/>
<feature type="signal peptide" evidence="1">
    <location>
        <begin position="1"/>
        <end position="28"/>
    </location>
</feature>
<dbReference type="RefSeq" id="WP_149432492.1">
    <property type="nucleotide sequence ID" value="NZ_VLNY01000015.1"/>
</dbReference>
<dbReference type="EMBL" id="VLNY01000015">
    <property type="protein sequence ID" value="KAA0019396.1"/>
    <property type="molecule type" value="Genomic_DNA"/>
</dbReference>
<name>A0A5A7S692_9NOCA</name>
<accession>A0A5A7S692</accession>
<dbReference type="GO" id="GO:0008658">
    <property type="term" value="F:penicillin binding"/>
    <property type="evidence" value="ECO:0007669"/>
    <property type="project" value="TreeGrafter"/>
</dbReference>
<dbReference type="PANTHER" id="PTHR30627:SF24">
    <property type="entry name" value="PENICILLIN-BINDING PROTEIN 4B"/>
    <property type="match status" value="1"/>
</dbReference>
<dbReference type="Pfam" id="PF05223">
    <property type="entry name" value="MecA_N"/>
    <property type="match status" value="1"/>
</dbReference>
<dbReference type="PROSITE" id="PS51257">
    <property type="entry name" value="PROKAR_LIPOPROTEIN"/>
    <property type="match status" value="1"/>
</dbReference>
<gene>
    <name evidence="3" type="ORF">FOY51_22360</name>
</gene>
<keyword evidence="4" id="KW-1185">Reference proteome</keyword>
<sequence length="559" mass="58363">MGLRTSRRVGIKCATALAAVASMTLALGACSLGDETNPAEALVDHFAEALDKQDVGGASSLTSYPNAASATIGQMFDGLKAKSVDYKVSQFIGLDDSSGFFTLDAAWDFGQNRSWSYSAQGSVRKLTTGWRISWDPTVVMPELDHGRSVHMVRTDAPPPRVLDNTGAVTLAEQTINAIKLDPSAMPDPVKSTTELSKAIAPVAPLITSQSLMQDLVVAQGKPITAVSLRDDDFAILEPDIRPIPGVVVEKQPQLITADRRIDSPLVGALRNVWQANRDATAGWAVQMFQPDNAPPTQLVGYQGPPGPDVPSTLDTKLQLAAEDAVVSVAEPATIVAIQPSTGAVLAVAQNSQANDKGPIAFTGLYPAGSNLDAIKAATAIEKGVAPQDVKPEDVMQVASQLGLGVDYKVPGLTETTGRFPQPGKGMEPVRNETPANDGVMVSPFGMALVAASIARGGAAIPMIAFGQPATTEAQLGPLRGDVADKLRALAKDGVGRPEMASVRAYPDVTGLPGSAGDDQWFSGSKGDLAFSVYIQGAEGSDAAAKMSARLFRAMSHPSE</sequence>
<dbReference type="GO" id="GO:0005886">
    <property type="term" value="C:plasma membrane"/>
    <property type="evidence" value="ECO:0007669"/>
    <property type="project" value="TreeGrafter"/>
</dbReference>
<dbReference type="Proteomes" id="UP000322244">
    <property type="component" value="Unassembled WGS sequence"/>
</dbReference>
<evidence type="ECO:0000256" key="1">
    <source>
        <dbReference type="SAM" id="SignalP"/>
    </source>
</evidence>
<dbReference type="OrthoDB" id="5241017at2"/>
<dbReference type="GO" id="GO:0071972">
    <property type="term" value="F:peptidoglycan L,D-transpeptidase activity"/>
    <property type="evidence" value="ECO:0007669"/>
    <property type="project" value="TreeGrafter"/>
</dbReference>
<dbReference type="InterPro" id="IPR012338">
    <property type="entry name" value="Beta-lactam/transpept-like"/>
</dbReference>
<dbReference type="Gene3D" id="3.40.710.10">
    <property type="entry name" value="DD-peptidase/beta-lactamase superfamily"/>
    <property type="match status" value="2"/>
</dbReference>
<dbReference type="PANTHER" id="PTHR30627">
    <property type="entry name" value="PEPTIDOGLYCAN D,D-TRANSPEPTIDASE"/>
    <property type="match status" value="1"/>
</dbReference>
<evidence type="ECO:0000313" key="4">
    <source>
        <dbReference type="Proteomes" id="UP000322244"/>
    </source>
</evidence>
<dbReference type="SUPFAM" id="SSF54427">
    <property type="entry name" value="NTF2-like"/>
    <property type="match status" value="1"/>
</dbReference>
<comment type="caution">
    <text evidence="3">The sequence shown here is derived from an EMBL/GenBank/DDBJ whole genome shotgun (WGS) entry which is preliminary data.</text>
</comment>